<proteinExistence type="predicted"/>
<gene>
    <name evidence="2" type="ORF">SMRZ_LOCUS13770</name>
</gene>
<sequence>MQLDGLDFAEDLALVSQTQQQMQEKTTSVAAASATQQRTVGENKPDFSGGRNQEKALYVDRIHIEESTQMRHKASFDIESSRPWEKRRPKNTLRWEMEMDVRKMNKNEMELEKKAHDRVGWRMLVGGLCSSAGNRRK</sequence>
<name>A0A183MCJ5_9TREM</name>
<feature type="region of interest" description="Disordered" evidence="1">
    <location>
        <begin position="28"/>
        <end position="53"/>
    </location>
</feature>
<accession>A0A183MCJ5</accession>
<feature type="compositionally biased region" description="Low complexity" evidence="1">
    <location>
        <begin position="28"/>
        <end position="40"/>
    </location>
</feature>
<evidence type="ECO:0000256" key="1">
    <source>
        <dbReference type="SAM" id="MobiDB-lite"/>
    </source>
</evidence>
<reference evidence="2 3" key="1">
    <citation type="submission" date="2018-11" db="EMBL/GenBank/DDBJ databases">
        <authorList>
            <consortium name="Pathogen Informatics"/>
        </authorList>
    </citation>
    <scope>NUCLEOTIDE SEQUENCE [LARGE SCALE GENOMIC DNA]</scope>
    <source>
        <strain evidence="2 3">Zambia</strain>
    </source>
</reference>
<evidence type="ECO:0000313" key="2">
    <source>
        <dbReference type="EMBL" id="VDP08358.1"/>
    </source>
</evidence>
<evidence type="ECO:0000313" key="3">
    <source>
        <dbReference type="Proteomes" id="UP000277204"/>
    </source>
</evidence>
<keyword evidence="3" id="KW-1185">Reference proteome</keyword>
<dbReference type="EMBL" id="UZAI01011123">
    <property type="protein sequence ID" value="VDP08358.1"/>
    <property type="molecule type" value="Genomic_DNA"/>
</dbReference>
<dbReference type="Proteomes" id="UP000277204">
    <property type="component" value="Unassembled WGS sequence"/>
</dbReference>
<dbReference type="AlphaFoldDB" id="A0A183MCJ5"/>
<organism evidence="2 3">
    <name type="scientific">Schistosoma margrebowiei</name>
    <dbReference type="NCBI Taxonomy" id="48269"/>
    <lineage>
        <taxon>Eukaryota</taxon>
        <taxon>Metazoa</taxon>
        <taxon>Spiralia</taxon>
        <taxon>Lophotrochozoa</taxon>
        <taxon>Platyhelminthes</taxon>
        <taxon>Trematoda</taxon>
        <taxon>Digenea</taxon>
        <taxon>Strigeidida</taxon>
        <taxon>Schistosomatoidea</taxon>
        <taxon>Schistosomatidae</taxon>
        <taxon>Schistosoma</taxon>
    </lineage>
</organism>
<protein>
    <submittedName>
        <fullName evidence="2">Uncharacterized protein</fullName>
    </submittedName>
</protein>